<dbReference type="EMBL" id="CP098401">
    <property type="protein sequence ID" value="URW76220.1"/>
    <property type="molecule type" value="Genomic_DNA"/>
</dbReference>
<proteinExistence type="predicted"/>
<keyword evidence="3" id="KW-1185">Reference proteome</keyword>
<evidence type="ECO:0000313" key="3">
    <source>
        <dbReference type="Proteomes" id="UP001055580"/>
    </source>
</evidence>
<sequence length="66" mass="6852">MFRLTASASRLLAAIRADRKAATAVEYGLILSLVVLVVMVSIIALGGQTTSMWNNVSTAVRASTGG</sequence>
<evidence type="ECO:0000256" key="1">
    <source>
        <dbReference type="SAM" id="Phobius"/>
    </source>
</evidence>
<keyword evidence="1" id="KW-0472">Membrane</keyword>
<dbReference type="Proteomes" id="UP001055580">
    <property type="component" value="Chromosome"/>
</dbReference>
<gene>
    <name evidence="2" type="ORF">M9980_03055</name>
</gene>
<accession>A0ABY4TUZ1</accession>
<organism evidence="2 3">
    <name type="scientific">Sphingomonas donggukensis</name>
    <dbReference type="NCBI Taxonomy" id="2949093"/>
    <lineage>
        <taxon>Bacteria</taxon>
        <taxon>Pseudomonadati</taxon>
        <taxon>Pseudomonadota</taxon>
        <taxon>Alphaproteobacteria</taxon>
        <taxon>Sphingomonadales</taxon>
        <taxon>Sphingomonadaceae</taxon>
        <taxon>Sphingomonas</taxon>
    </lineage>
</organism>
<reference evidence="2" key="1">
    <citation type="submission" date="2022-05" db="EMBL/GenBank/DDBJ databases">
        <title>Sphingomonas sp. strain RMG20 Genome sequencing and assembly.</title>
        <authorList>
            <person name="Kim I."/>
        </authorList>
    </citation>
    <scope>NUCLEOTIDE SEQUENCE</scope>
    <source>
        <strain evidence="2">RMG20</strain>
    </source>
</reference>
<keyword evidence="1" id="KW-1133">Transmembrane helix</keyword>
<dbReference type="RefSeq" id="WP_250753198.1">
    <property type="nucleotide sequence ID" value="NZ_CP098401.1"/>
</dbReference>
<protein>
    <submittedName>
        <fullName evidence="2">Flp family type IVb pilin</fullName>
    </submittedName>
</protein>
<name>A0ABY4TUZ1_9SPHN</name>
<evidence type="ECO:0000313" key="2">
    <source>
        <dbReference type="EMBL" id="URW76220.1"/>
    </source>
</evidence>
<keyword evidence="1" id="KW-0812">Transmembrane</keyword>
<feature type="transmembrane region" description="Helical" evidence="1">
    <location>
        <begin position="27"/>
        <end position="47"/>
    </location>
</feature>